<proteinExistence type="predicted"/>
<evidence type="ECO:0000313" key="1">
    <source>
        <dbReference type="EMBL" id="MEM0578305.1"/>
    </source>
</evidence>
<comment type="caution">
    <text evidence="1">The sequence shown here is derived from an EMBL/GenBank/DDBJ whole genome shotgun (WGS) entry which is preliminary data.</text>
</comment>
<dbReference type="EMBL" id="JBCGDP010000022">
    <property type="protein sequence ID" value="MEM0578305.1"/>
    <property type="molecule type" value="Genomic_DNA"/>
</dbReference>
<sequence>MLNHINPIEQIFVREDNTFYKELKTIIKQAELVSIEIFSKNNQEFNGIQLLQCTISEFNVAVNSNIIDFSNNDKSYEIQRQKIVENEDDEIKVKHKIINLTYEHEQLATVIEKQFLNWWEKKVKKIIHSKYGGLDNANNLCQFARQLRNSFGHSKINITINIQNQPIWKNINLIDYNSRNIFEVVSFADIINFWIEFERIELGVEI</sequence>
<reference evidence="1 2" key="1">
    <citation type="submission" date="2024-03" db="EMBL/GenBank/DDBJ databases">
        <title>Two novel species of the genus Flavobacterium exhibiting potentially degradation of complex polysaccharides.</title>
        <authorList>
            <person name="Lian X."/>
        </authorList>
    </citation>
    <scope>NUCLEOTIDE SEQUENCE [LARGE SCALE GENOMIC DNA]</scope>
    <source>
        <strain evidence="1 2">N6</strain>
    </source>
</reference>
<accession>A0ABU9NTB2</accession>
<name>A0ABU9NTB2_9FLAO</name>
<gene>
    <name evidence="1" type="ORF">WFZ86_17505</name>
</gene>
<protein>
    <recommendedName>
        <fullName evidence="3">pEK499-p136 HEPN domain-containing protein</fullName>
    </recommendedName>
</protein>
<keyword evidence="2" id="KW-1185">Reference proteome</keyword>
<dbReference type="RefSeq" id="WP_342693130.1">
    <property type="nucleotide sequence ID" value="NZ_JBCGDP010000022.1"/>
</dbReference>
<dbReference type="Proteomes" id="UP001468798">
    <property type="component" value="Unassembled WGS sequence"/>
</dbReference>
<organism evidence="1 2">
    <name type="scientific">Flavobacterium polysaccharolyticum</name>
    <dbReference type="NCBI Taxonomy" id="3133148"/>
    <lineage>
        <taxon>Bacteria</taxon>
        <taxon>Pseudomonadati</taxon>
        <taxon>Bacteroidota</taxon>
        <taxon>Flavobacteriia</taxon>
        <taxon>Flavobacteriales</taxon>
        <taxon>Flavobacteriaceae</taxon>
        <taxon>Flavobacterium</taxon>
    </lineage>
</organism>
<evidence type="ECO:0008006" key="3">
    <source>
        <dbReference type="Google" id="ProtNLM"/>
    </source>
</evidence>
<evidence type="ECO:0000313" key="2">
    <source>
        <dbReference type="Proteomes" id="UP001468798"/>
    </source>
</evidence>